<evidence type="ECO:0000313" key="3">
    <source>
        <dbReference type="EMBL" id="CAF0874036.1"/>
    </source>
</evidence>
<evidence type="ECO:0000313" key="6">
    <source>
        <dbReference type="EMBL" id="CAF3544529.1"/>
    </source>
</evidence>
<dbReference type="EMBL" id="CAJNOU010000217">
    <property type="protein sequence ID" value="CAF0919676.1"/>
    <property type="molecule type" value="Genomic_DNA"/>
</dbReference>
<dbReference type="EMBL" id="CAJOBD010000161">
    <property type="protein sequence ID" value="CAF3599333.1"/>
    <property type="molecule type" value="Genomic_DNA"/>
</dbReference>
<dbReference type="InterPro" id="IPR029044">
    <property type="entry name" value="Nucleotide-diphossugar_trans"/>
</dbReference>
<dbReference type="Proteomes" id="UP000663882">
    <property type="component" value="Unassembled WGS sequence"/>
</dbReference>
<evidence type="ECO:0000313" key="5">
    <source>
        <dbReference type="EMBL" id="CAF3493278.1"/>
    </source>
</evidence>
<dbReference type="Proteomes" id="UP000663874">
    <property type="component" value="Unassembled WGS sequence"/>
</dbReference>
<sequence length="468" mass="54608">MGSHTSKKHGSSRKLALNPPKYDLNHFGVITVLFNPIKYKSRYEAYHKFDEHMTRSGVTLITVECIFESPESMGLPRQKFEITRANDPRHLQIVAPSVLWLKENLINIAAKRLPSYVEYIVWLDADIEFERSDWPHIAIYQLQQYPIVQLFELCSFLGPSGKSQILRQDYSFAYAIRHNLRLDPYRSSECFVHPGYAWAMRRATFDAMGGLLDFSILGSGDIHFAYALINRIEETIPNDIHEDYRNLAKVWGQRVAQLAGNGAFVGYIPVNICHYWHGNRVDRGYFERWSILERFQFSPLKDLEKHNQTGLLRLTDYRRLEQTEAKTRSESIEKMIISYFRSRNEDRLKKPVPTINLAMTNPRPRILSNDVVRPTNPVPSISRASWTTDINRTYKDSDNIHLQDVRSGYHTVGTSSLSERLFNDSFFHPSIHEHRARKYRNQDFLGQIVYYDDENGHDYPIPPEEISF</sequence>
<dbReference type="Proteomes" id="UP000663823">
    <property type="component" value="Unassembled WGS sequence"/>
</dbReference>
<dbReference type="EMBL" id="CAJNOO010000046">
    <property type="protein sequence ID" value="CAF0767624.1"/>
    <property type="molecule type" value="Genomic_DNA"/>
</dbReference>
<evidence type="ECO:0000313" key="8">
    <source>
        <dbReference type="Proteomes" id="UP000663870"/>
    </source>
</evidence>
<evidence type="ECO:0000313" key="7">
    <source>
        <dbReference type="EMBL" id="CAF3599333.1"/>
    </source>
</evidence>
<dbReference type="Proteomes" id="UP000663870">
    <property type="component" value="Unassembled WGS sequence"/>
</dbReference>
<dbReference type="EMBL" id="CAJOBE010000027">
    <property type="protein sequence ID" value="CAF3544529.1"/>
    <property type="molecule type" value="Genomic_DNA"/>
</dbReference>
<gene>
    <name evidence="6" type="ORF">FNK824_LOCUS640</name>
    <name evidence="7" type="ORF">JBS370_LOCUS3705</name>
    <name evidence="3" type="ORF">JXQ802_LOCUS7817</name>
    <name evidence="5" type="ORF">OTI717_LOCUS1263</name>
    <name evidence="2" type="ORF">PYM288_LOCUS7181</name>
    <name evidence="1" type="ORF">RFH988_LOCUS2184</name>
    <name evidence="4" type="ORF">SEV965_LOCUS6577</name>
</gene>
<protein>
    <submittedName>
        <fullName evidence="1">Uncharacterized protein</fullName>
    </submittedName>
</protein>
<accession>A0A813QHP2</accession>
<dbReference type="OrthoDB" id="2151435at2759"/>
<proteinExistence type="predicted"/>
<evidence type="ECO:0000313" key="2">
    <source>
        <dbReference type="EMBL" id="CAF0853498.1"/>
    </source>
</evidence>
<evidence type="ECO:0000313" key="4">
    <source>
        <dbReference type="EMBL" id="CAF0919676.1"/>
    </source>
</evidence>
<dbReference type="Proteomes" id="UP000663889">
    <property type="component" value="Unassembled WGS sequence"/>
</dbReference>
<keyword evidence="8" id="KW-1185">Reference proteome</keyword>
<comment type="caution">
    <text evidence="1">The sequence shown here is derived from an EMBL/GenBank/DDBJ whole genome shotgun (WGS) entry which is preliminary data.</text>
</comment>
<reference evidence="1" key="1">
    <citation type="submission" date="2021-02" db="EMBL/GenBank/DDBJ databases">
        <authorList>
            <person name="Nowell W R."/>
        </authorList>
    </citation>
    <scope>NUCLEOTIDE SEQUENCE</scope>
</reference>
<name>A0A813QHP2_9BILA</name>
<dbReference type="Proteomes" id="UP000663836">
    <property type="component" value="Unassembled WGS sequence"/>
</dbReference>
<evidence type="ECO:0000313" key="1">
    <source>
        <dbReference type="EMBL" id="CAF0767624.1"/>
    </source>
</evidence>
<evidence type="ECO:0000313" key="9">
    <source>
        <dbReference type="Proteomes" id="UP000663882"/>
    </source>
</evidence>
<dbReference type="Proteomes" id="UP000663854">
    <property type="component" value="Unassembled WGS sequence"/>
</dbReference>
<dbReference type="EMBL" id="CAJNOL010000133">
    <property type="protein sequence ID" value="CAF0874036.1"/>
    <property type="molecule type" value="Genomic_DNA"/>
</dbReference>
<dbReference type="EMBL" id="CAJOAX010000050">
    <property type="protein sequence ID" value="CAF3493278.1"/>
    <property type="molecule type" value="Genomic_DNA"/>
</dbReference>
<dbReference type="AlphaFoldDB" id="A0A813QHP2"/>
<organism evidence="1 9">
    <name type="scientific">Rotaria sordida</name>
    <dbReference type="NCBI Taxonomy" id="392033"/>
    <lineage>
        <taxon>Eukaryota</taxon>
        <taxon>Metazoa</taxon>
        <taxon>Spiralia</taxon>
        <taxon>Gnathifera</taxon>
        <taxon>Rotifera</taxon>
        <taxon>Eurotatoria</taxon>
        <taxon>Bdelloidea</taxon>
        <taxon>Philodinida</taxon>
        <taxon>Philodinidae</taxon>
        <taxon>Rotaria</taxon>
    </lineage>
</organism>
<dbReference type="EMBL" id="CAJNOH010000085">
    <property type="protein sequence ID" value="CAF0853498.1"/>
    <property type="molecule type" value="Genomic_DNA"/>
</dbReference>
<dbReference type="SUPFAM" id="SSF53448">
    <property type="entry name" value="Nucleotide-diphospho-sugar transferases"/>
    <property type="match status" value="1"/>
</dbReference>